<proteinExistence type="predicted"/>
<evidence type="ECO:0000313" key="3">
    <source>
        <dbReference type="Proteomes" id="UP000320547"/>
    </source>
</evidence>
<keyword evidence="2" id="KW-0808">Transferase</keyword>
<feature type="domain" description="N-acetyltransferase" evidence="1">
    <location>
        <begin position="114"/>
        <end position="204"/>
    </location>
</feature>
<sequence length="207" mass="22744">MQISDIDLGTGLTRAMLRSDADVIGDITADAFRNDPFNLWLFGNFPAISALFHAQARRIYVPNGFSYRSGEEGACMWMLPDQHANFGLSDYAVISWSTLIRSGPRAVVRAIKTGTAMDAQHPEFPHAYLFSIGVRPSAQGKGLGRKLIQPMLDACDRAGVRAYLENSNPANTGFYNSCGFEQFGEPIHPEPESPPLVPMLREPRALA</sequence>
<dbReference type="Gene3D" id="3.40.630.30">
    <property type="match status" value="1"/>
</dbReference>
<dbReference type="PROSITE" id="PS51186">
    <property type="entry name" value="GNAT"/>
    <property type="match status" value="1"/>
</dbReference>
<dbReference type="AlphaFoldDB" id="A0A562UWB2"/>
<organism evidence="2 3">
    <name type="scientific">Altererythrobacter ishigakiensis</name>
    <dbReference type="NCBI Taxonomy" id="476157"/>
    <lineage>
        <taxon>Bacteria</taxon>
        <taxon>Pseudomonadati</taxon>
        <taxon>Pseudomonadota</taxon>
        <taxon>Alphaproteobacteria</taxon>
        <taxon>Sphingomonadales</taxon>
        <taxon>Erythrobacteraceae</taxon>
        <taxon>Altererythrobacter</taxon>
    </lineage>
</organism>
<gene>
    <name evidence="2" type="ORF">JN10_1526</name>
</gene>
<dbReference type="InterPro" id="IPR052523">
    <property type="entry name" value="Trichothecene_AcTrans"/>
</dbReference>
<dbReference type="InterPro" id="IPR000182">
    <property type="entry name" value="GNAT_dom"/>
</dbReference>
<reference evidence="2 3" key="1">
    <citation type="submission" date="2019-07" db="EMBL/GenBank/DDBJ databases">
        <title>Genomic Encyclopedia of Archaeal and Bacterial Type Strains, Phase II (KMG-II): from individual species to whole genera.</title>
        <authorList>
            <person name="Goeker M."/>
        </authorList>
    </citation>
    <scope>NUCLEOTIDE SEQUENCE [LARGE SCALE GENOMIC DNA]</scope>
    <source>
        <strain evidence="2 3">ATCC BAA-2084</strain>
    </source>
</reference>
<protein>
    <submittedName>
        <fullName evidence="2">Acetyltransferase (GNAT) family protein</fullName>
    </submittedName>
</protein>
<dbReference type="CDD" id="cd04301">
    <property type="entry name" value="NAT_SF"/>
    <property type="match status" value="1"/>
</dbReference>
<dbReference type="STRING" id="476157.GCA_001663155_01829"/>
<keyword evidence="3" id="KW-1185">Reference proteome</keyword>
<accession>A0A562UWB2</accession>
<dbReference type="EMBL" id="VLLK01000001">
    <property type="protein sequence ID" value="TWJ09877.1"/>
    <property type="molecule type" value="Genomic_DNA"/>
</dbReference>
<dbReference type="Proteomes" id="UP000320547">
    <property type="component" value="Unassembled WGS sequence"/>
</dbReference>
<name>A0A562UWB2_9SPHN</name>
<dbReference type="PANTHER" id="PTHR42791">
    <property type="entry name" value="GNAT FAMILY ACETYLTRANSFERASE"/>
    <property type="match status" value="1"/>
</dbReference>
<dbReference type="Pfam" id="PF00583">
    <property type="entry name" value="Acetyltransf_1"/>
    <property type="match status" value="1"/>
</dbReference>
<dbReference type="RefSeq" id="WP_067600157.1">
    <property type="nucleotide sequence ID" value="NZ_CP015963.1"/>
</dbReference>
<dbReference type="InterPro" id="IPR016181">
    <property type="entry name" value="Acyl_CoA_acyltransferase"/>
</dbReference>
<comment type="caution">
    <text evidence="2">The sequence shown here is derived from an EMBL/GenBank/DDBJ whole genome shotgun (WGS) entry which is preliminary data.</text>
</comment>
<dbReference type="PANTHER" id="PTHR42791:SF1">
    <property type="entry name" value="N-ACETYLTRANSFERASE DOMAIN-CONTAINING PROTEIN"/>
    <property type="match status" value="1"/>
</dbReference>
<dbReference type="SUPFAM" id="SSF55729">
    <property type="entry name" value="Acyl-CoA N-acyltransferases (Nat)"/>
    <property type="match status" value="1"/>
</dbReference>
<dbReference type="OrthoDB" id="7057833at2"/>
<evidence type="ECO:0000313" key="2">
    <source>
        <dbReference type="EMBL" id="TWJ09877.1"/>
    </source>
</evidence>
<dbReference type="GO" id="GO:0016747">
    <property type="term" value="F:acyltransferase activity, transferring groups other than amino-acyl groups"/>
    <property type="evidence" value="ECO:0007669"/>
    <property type="project" value="InterPro"/>
</dbReference>
<evidence type="ECO:0000259" key="1">
    <source>
        <dbReference type="PROSITE" id="PS51186"/>
    </source>
</evidence>